<dbReference type="Proteomes" id="UP000001784">
    <property type="component" value="Chromosome"/>
</dbReference>
<accession>A0LNT9</accession>
<evidence type="ECO:0000313" key="1">
    <source>
        <dbReference type="EMBL" id="ABK19091.1"/>
    </source>
</evidence>
<evidence type="ECO:0000313" key="2">
    <source>
        <dbReference type="Proteomes" id="UP000001784"/>
    </source>
</evidence>
<dbReference type="KEGG" id="sfu:Sfum_3418"/>
<dbReference type="RefSeq" id="WP_011700216.1">
    <property type="nucleotide sequence ID" value="NC_008554.1"/>
</dbReference>
<sequence length="166" mass="18687">MIRFVNRDAVFIKRRKVLLKAGGRAALAAEQADRIIDGLIAEGPRGLKNIGRPTKYGEGRIKNCLKYDLGNGYRLVGLKREDEIVFLYIGTHDDCDRWIMDNKGTRAIPSKNRNAAEEVRAETLAIEREDPESAAAEADRYEQVFSEIDEKDLREIFCGLTGATSR</sequence>
<name>A0LNT9_SYNFM</name>
<organism evidence="1 2">
    <name type="scientific">Syntrophobacter fumaroxidans (strain DSM 10017 / MPOB)</name>
    <dbReference type="NCBI Taxonomy" id="335543"/>
    <lineage>
        <taxon>Bacteria</taxon>
        <taxon>Pseudomonadati</taxon>
        <taxon>Thermodesulfobacteriota</taxon>
        <taxon>Syntrophobacteria</taxon>
        <taxon>Syntrophobacterales</taxon>
        <taxon>Syntrophobacteraceae</taxon>
        <taxon>Syntrophobacter</taxon>
    </lineage>
</organism>
<proteinExistence type="predicted"/>
<dbReference type="EMBL" id="CP000478">
    <property type="protein sequence ID" value="ABK19091.1"/>
    <property type="molecule type" value="Genomic_DNA"/>
</dbReference>
<dbReference type="InParanoid" id="A0LNT9"/>
<protein>
    <submittedName>
        <fullName evidence="1">Uncharacterized protein</fullName>
    </submittedName>
</protein>
<dbReference type="OrthoDB" id="5420793at2"/>
<dbReference type="eggNOG" id="ENOG50331G1">
    <property type="taxonomic scope" value="Bacteria"/>
</dbReference>
<keyword evidence="2" id="KW-1185">Reference proteome</keyword>
<reference evidence="1 2" key="1">
    <citation type="submission" date="2006-10" db="EMBL/GenBank/DDBJ databases">
        <title>Complete sequence of Syntrophobacter fumaroxidans MPOB.</title>
        <authorList>
            <consortium name="US DOE Joint Genome Institute"/>
            <person name="Copeland A."/>
            <person name="Lucas S."/>
            <person name="Lapidus A."/>
            <person name="Barry K."/>
            <person name="Detter J.C."/>
            <person name="Glavina del Rio T."/>
            <person name="Hammon N."/>
            <person name="Israni S."/>
            <person name="Pitluck S."/>
            <person name="Goltsman E.G."/>
            <person name="Martinez M."/>
            <person name="Schmutz J."/>
            <person name="Larimer F."/>
            <person name="Land M."/>
            <person name="Hauser L."/>
            <person name="Kyrpides N."/>
            <person name="Kim E."/>
            <person name="Boone D.R."/>
            <person name="Brockman F."/>
            <person name="Culley D."/>
            <person name="Ferry J."/>
            <person name="Gunsalus R."/>
            <person name="McInerney M.J."/>
            <person name="Morrison M."/>
            <person name="Plugge C."/>
            <person name="Rohlin L."/>
            <person name="Scholten J."/>
            <person name="Sieber J."/>
            <person name="Stams A.J.M."/>
            <person name="Worm P."/>
            <person name="Henstra A.M."/>
            <person name="Richardson P."/>
        </authorList>
    </citation>
    <scope>NUCLEOTIDE SEQUENCE [LARGE SCALE GENOMIC DNA]</scope>
    <source>
        <strain evidence="2">DSM 10017 / MPOB</strain>
    </source>
</reference>
<dbReference type="AlphaFoldDB" id="A0LNT9"/>
<gene>
    <name evidence="1" type="ordered locus">Sfum_3418</name>
</gene>
<dbReference type="HOGENOM" id="CLU_1624434_0_0_7"/>